<protein>
    <submittedName>
        <fullName evidence="2">Lipase</fullName>
    </submittedName>
</protein>
<organism evidence="2 3">
    <name type="scientific">Nocardia arthritidis</name>
    <dbReference type="NCBI Taxonomy" id="228602"/>
    <lineage>
        <taxon>Bacteria</taxon>
        <taxon>Bacillati</taxon>
        <taxon>Actinomycetota</taxon>
        <taxon>Actinomycetes</taxon>
        <taxon>Mycobacteriales</taxon>
        <taxon>Nocardiaceae</taxon>
        <taxon>Nocardia</taxon>
    </lineage>
</organism>
<sequence length="494" mass="53066">MPSTIARVIETRSLVANTGSCCNRCHLMKEGRRVSVINGDRIRRAIALAVAGVVTVATALVIGGFTAGQAAAVPPPTQDAFYQPPEGFESQELGTVLRSREVHLAALTVLPLNVRSWQLMYRTTDLFGAPDVAVTTVVLPAGADPARSRPLVSLQFYYDSASNDCSPSFVLQQGAGLPGLEGIHSQSELIALAALISRGWAISIPDYEGLHGHLAAAKEPGYMVLDGIRAAERFQPLGLDGANTPVAMWGYSGGGMGSGWAAELQPSYAPELNVKGVALGAPTSDVVSLLHVNGSMFSSLIGIGIASLYNAYPKFKEATDRVMTQEGKDLLARTNAQCLPRNALTQMFVDYQRLLTIPISDYLALPEIKEVFDATVLGSDHPTAPIFLYQGVFDEAVPMWTNDRLTRRWCDQGASVLYKRDHLSEHLTLPSLGMADTFNWLTARLAPGAPDQVGCQTQDVVSQLADFNALLTQIEINLNATFGALGFPIGPRER</sequence>
<feature type="transmembrane region" description="Helical" evidence="1">
    <location>
        <begin position="45"/>
        <end position="67"/>
    </location>
</feature>
<dbReference type="Pfam" id="PF03583">
    <property type="entry name" value="LIP"/>
    <property type="match status" value="1"/>
</dbReference>
<dbReference type="AlphaFoldDB" id="A0A6G9YSS8"/>
<keyword evidence="3" id="KW-1185">Reference proteome</keyword>
<accession>A0A6G9YSS8</accession>
<dbReference type="KEGG" id="nah:F5544_42225"/>
<dbReference type="PIRSF" id="PIRSF029171">
    <property type="entry name" value="Esterase_LipA"/>
    <property type="match status" value="1"/>
</dbReference>
<gene>
    <name evidence="2" type="ORF">F5544_42225</name>
</gene>
<dbReference type="PANTHER" id="PTHR34853:SF1">
    <property type="entry name" value="LIPASE 5"/>
    <property type="match status" value="1"/>
</dbReference>
<keyword evidence="1" id="KW-0472">Membrane</keyword>
<evidence type="ECO:0000313" key="3">
    <source>
        <dbReference type="Proteomes" id="UP000503540"/>
    </source>
</evidence>
<dbReference type="Proteomes" id="UP000503540">
    <property type="component" value="Chromosome"/>
</dbReference>
<keyword evidence="1" id="KW-0812">Transmembrane</keyword>
<dbReference type="InterPro" id="IPR005152">
    <property type="entry name" value="Lipase_secreted"/>
</dbReference>
<dbReference type="PANTHER" id="PTHR34853">
    <property type="match status" value="1"/>
</dbReference>
<dbReference type="InterPro" id="IPR029058">
    <property type="entry name" value="AB_hydrolase_fold"/>
</dbReference>
<keyword evidence="1" id="KW-1133">Transmembrane helix</keyword>
<dbReference type="EMBL" id="CP046172">
    <property type="protein sequence ID" value="QIS16254.1"/>
    <property type="molecule type" value="Genomic_DNA"/>
</dbReference>
<dbReference type="GO" id="GO:0004806">
    <property type="term" value="F:triacylglycerol lipase activity"/>
    <property type="evidence" value="ECO:0007669"/>
    <property type="project" value="InterPro"/>
</dbReference>
<evidence type="ECO:0000256" key="1">
    <source>
        <dbReference type="SAM" id="Phobius"/>
    </source>
</evidence>
<dbReference type="GO" id="GO:0016042">
    <property type="term" value="P:lipid catabolic process"/>
    <property type="evidence" value="ECO:0007669"/>
    <property type="project" value="InterPro"/>
</dbReference>
<proteinExistence type="predicted"/>
<dbReference type="SUPFAM" id="SSF53474">
    <property type="entry name" value="alpha/beta-Hydrolases"/>
    <property type="match status" value="1"/>
</dbReference>
<dbReference type="Gene3D" id="1.10.260.130">
    <property type="match status" value="1"/>
</dbReference>
<dbReference type="Gene3D" id="3.40.50.1820">
    <property type="entry name" value="alpha/beta hydrolase"/>
    <property type="match status" value="1"/>
</dbReference>
<name>A0A6G9YSS8_9NOCA</name>
<evidence type="ECO:0000313" key="2">
    <source>
        <dbReference type="EMBL" id="QIS16254.1"/>
    </source>
</evidence>
<reference evidence="2 3" key="1">
    <citation type="journal article" date="2019" name="ACS Chem. Biol.">
        <title>Identification and Mobilization of a Cryptic Antibiotic Biosynthesis Gene Locus from a Human-Pathogenic Nocardia Isolate.</title>
        <authorList>
            <person name="Herisse M."/>
            <person name="Ishida K."/>
            <person name="Porter J.L."/>
            <person name="Howden B."/>
            <person name="Hertweck C."/>
            <person name="Stinear T.P."/>
            <person name="Pidot S.J."/>
        </authorList>
    </citation>
    <scope>NUCLEOTIDE SEQUENCE [LARGE SCALE GENOMIC DNA]</scope>
    <source>
        <strain evidence="2 3">AUSMDU00012717</strain>
    </source>
</reference>